<protein>
    <submittedName>
        <fullName evidence="1">Uncharacterized protein</fullName>
    </submittedName>
</protein>
<dbReference type="Proteomes" id="UP000593765">
    <property type="component" value="Chromosome"/>
</dbReference>
<accession>A0A7M2X072</accession>
<proteinExistence type="predicted"/>
<dbReference type="KEGG" id="hbs:IPV69_06750"/>
<sequence>MPDELIEAIALARQRHGLHRWAWVVMPAGGTPRPRWVPSDASVISRPEGDRVRPAFLNAVLAGGR</sequence>
<dbReference type="RefSeq" id="WP_206294163.1">
    <property type="nucleotide sequence ID" value="NZ_CP063458.1"/>
</dbReference>
<reference evidence="1 2" key="1">
    <citation type="submission" date="2020-10" db="EMBL/GenBank/DDBJ databases">
        <title>Wide distribution of Phycisphaera-like planctomycetes from WD2101 soil group in peatlands and genome analysis of the first cultivated representative.</title>
        <authorList>
            <person name="Dedysh S.N."/>
            <person name="Beletsky A.V."/>
            <person name="Ivanova A."/>
            <person name="Kulichevskaya I.S."/>
            <person name="Suzina N.E."/>
            <person name="Philippov D.A."/>
            <person name="Rakitin A.L."/>
            <person name="Mardanov A.V."/>
            <person name="Ravin N.V."/>
        </authorList>
    </citation>
    <scope>NUCLEOTIDE SEQUENCE [LARGE SCALE GENOMIC DNA]</scope>
    <source>
        <strain evidence="1 2">M1803</strain>
    </source>
</reference>
<dbReference type="EMBL" id="CP063458">
    <property type="protein sequence ID" value="QOV91054.1"/>
    <property type="molecule type" value="Genomic_DNA"/>
</dbReference>
<evidence type="ECO:0000313" key="1">
    <source>
        <dbReference type="EMBL" id="QOV91054.1"/>
    </source>
</evidence>
<dbReference type="AlphaFoldDB" id="A0A7M2X072"/>
<organism evidence="1 2">
    <name type="scientific">Humisphaera borealis</name>
    <dbReference type="NCBI Taxonomy" id="2807512"/>
    <lineage>
        <taxon>Bacteria</taxon>
        <taxon>Pseudomonadati</taxon>
        <taxon>Planctomycetota</taxon>
        <taxon>Phycisphaerae</taxon>
        <taxon>Tepidisphaerales</taxon>
        <taxon>Tepidisphaeraceae</taxon>
        <taxon>Humisphaera</taxon>
    </lineage>
</organism>
<keyword evidence="2" id="KW-1185">Reference proteome</keyword>
<gene>
    <name evidence="1" type="ORF">IPV69_06750</name>
</gene>
<name>A0A7M2X072_9BACT</name>
<evidence type="ECO:0000313" key="2">
    <source>
        <dbReference type="Proteomes" id="UP000593765"/>
    </source>
</evidence>